<keyword evidence="7" id="KW-0446">Lipid-binding</keyword>
<feature type="region of interest" description="Disordered" evidence="9">
    <location>
        <begin position="185"/>
        <end position="213"/>
    </location>
</feature>
<feature type="region of interest" description="Disordered" evidence="9">
    <location>
        <begin position="362"/>
        <end position="430"/>
    </location>
</feature>
<feature type="region of interest" description="Disordered" evidence="9">
    <location>
        <begin position="456"/>
        <end position="528"/>
    </location>
</feature>
<evidence type="ECO:0000313" key="12">
    <source>
        <dbReference type="Proteomes" id="UP001318040"/>
    </source>
</evidence>
<feature type="region of interest" description="Disordered" evidence="9">
    <location>
        <begin position="72"/>
        <end position="129"/>
    </location>
</feature>
<dbReference type="PANTHER" id="PTHR13466:SF0">
    <property type="entry name" value="SMP-LTD DOMAIN-CONTAINING PROTEIN"/>
    <property type="match status" value="1"/>
</dbReference>
<feature type="compositionally biased region" description="Low complexity" evidence="9">
    <location>
        <begin position="1062"/>
        <end position="1074"/>
    </location>
</feature>
<dbReference type="KEGG" id="pmrn:116955193"/>
<evidence type="ECO:0000313" key="13">
    <source>
        <dbReference type="RefSeq" id="XP_032832096.1"/>
    </source>
</evidence>
<evidence type="ECO:0000256" key="6">
    <source>
        <dbReference type="ARBA" id="ARBA00023055"/>
    </source>
</evidence>
<feature type="region of interest" description="Disordered" evidence="9">
    <location>
        <begin position="820"/>
        <end position="846"/>
    </location>
</feature>
<name>A0AAJ7UBB5_PETMA</name>
<feature type="compositionally biased region" description="Low complexity" evidence="9">
    <location>
        <begin position="472"/>
        <end position="490"/>
    </location>
</feature>
<keyword evidence="4" id="KW-0256">Endoplasmic reticulum</keyword>
<keyword evidence="2" id="KW-0813">Transport</keyword>
<dbReference type="CDD" id="cd21675">
    <property type="entry name" value="SMP_TEX2"/>
    <property type="match status" value="1"/>
</dbReference>
<feature type="transmembrane region" description="Helical" evidence="10">
    <location>
        <begin position="533"/>
        <end position="550"/>
    </location>
</feature>
<sequence length="1239" mass="129361">MTSPARAAPVLGGGAGERPVKPVLQVQRSASRQSLAIHFSASAITEEDEDCDAGATTLLLRRDDGAAAAAANKAEPGIRPSVSSPAVSSLQPPAPTPPALFALDGARPPVSTVRGAPAGEPPVASRASPSHALAVARPLVSLVKSLGAEAEAPASTAAPGACTTPSSSSSLKPKKLINLVKSLSSDVQDGGDRCAPATAPAPAPRAPASGGDSSRINLQLWRQLTQPRLTVSSALGSSLANGAGGDSKTAPSSPLPSPSDGRASFFRVPEVESRIEDTRRRFSEVIHDPMLLLSKIMAGEETGTGGAGAGGGAAAASSSSRRHNAEPGATELAVMYSSPGADGTAVATGDAARCDVDDAAAASSSSPASAGAATSGGDCARPARGARPGADGEAARRRRARPGEASPGNAPRAPATSNAEDEAPAAPAAPAVAVEAGAARDRFPLGFPEKLSLSELASRHDDDDDDEDFAVDADPSASSDAADPPAGAGDLDARRGKDSPESELADRDLDDEEEEGGAGAGDTGRAPALPRPPAWRLAALALLVYAYQVLPLPQYACGLALGLALGFAIAVALVWLTASPRRCYRRRPLALEGRERAGAKLDVREPEIYRGWMNELSGYDAETYHAALTRSVFVRLEGSTLRLSRPLRNLPRRALYGEARKEAHFIAQSHYDLTDSQVFLVPPGLANKRLWNQKYPICVVLASRARDPDDRPPAVPPDLSSQNAEQQQGGASAGGAAVAAAAAAAVEGGEEEEAAEGGGGGGAVGTEVAVETEARPEKVLYLFGRTGRDKEEWFRRFLRASALKRAGGGGKALTGLLAGHSRSDGQFGRLSHSRNNSLGSGSDAKGRPLAAVAVGDDPCPPPREAGGPGRRWALDYVAYLAPFLPENAEGTGPAGTVARSPARSADSSPTHARTGGPGDDEEGGPQLAWLNAVVGRVLWDFLQEKHWADWVSGKIQKKLSKIKLPYFMNELRLTELDMGSSVPRILRTTKLSVDHQGLWVDLDVSYSGSFTMTLETKMNLTRLGKAVEAASDEGLRLKACSLADSDEESSSAGSSEEDDEPAPLAADLPGPLGDKSQTPSAEGFVGGGGGRTSSKILRLVDKITKSRYFQRATENEFIKKKMEEVSNTPLMLTVSLQECQGVLALNIPPPPTDRIWYGFRSPPRLELKARPKLGERTVTFTHVTEWIESKLEQEFQKILVMPNMDDLYIPVMQSAPDTRAIAPQFRASRAPAADPADTT</sequence>
<feature type="compositionally biased region" description="Basic and acidic residues" evidence="9">
    <location>
        <begin position="491"/>
        <end position="507"/>
    </location>
</feature>
<feature type="region of interest" description="Disordered" evidence="9">
    <location>
        <begin position="303"/>
        <end position="326"/>
    </location>
</feature>
<evidence type="ECO:0000259" key="11">
    <source>
        <dbReference type="PROSITE" id="PS51847"/>
    </source>
</evidence>
<feature type="region of interest" description="Disordered" evidence="9">
    <location>
        <begin position="706"/>
        <end position="764"/>
    </location>
</feature>
<dbReference type="InterPro" id="IPR031468">
    <property type="entry name" value="SMP_LBD"/>
</dbReference>
<feature type="compositionally biased region" description="Low complexity" evidence="9">
    <location>
        <begin position="898"/>
        <end position="909"/>
    </location>
</feature>
<organism evidence="12 13">
    <name type="scientific">Petromyzon marinus</name>
    <name type="common">Sea lamprey</name>
    <dbReference type="NCBI Taxonomy" id="7757"/>
    <lineage>
        <taxon>Eukaryota</taxon>
        <taxon>Metazoa</taxon>
        <taxon>Chordata</taxon>
        <taxon>Craniata</taxon>
        <taxon>Vertebrata</taxon>
        <taxon>Cyclostomata</taxon>
        <taxon>Hyperoartia</taxon>
        <taxon>Petromyzontiformes</taxon>
        <taxon>Petromyzontidae</taxon>
        <taxon>Petromyzon</taxon>
    </lineage>
</organism>
<dbReference type="Proteomes" id="UP001318040">
    <property type="component" value="Chromosome 58"/>
</dbReference>
<keyword evidence="3 10" id="KW-0812">Transmembrane</keyword>
<reference evidence="13" key="1">
    <citation type="submission" date="2025-08" db="UniProtKB">
        <authorList>
            <consortium name="RefSeq"/>
        </authorList>
    </citation>
    <scope>IDENTIFICATION</scope>
    <source>
        <tissue evidence="13">Sperm</tissue>
    </source>
</reference>
<dbReference type="InterPro" id="IPR019411">
    <property type="entry name" value="MMM1_dom"/>
</dbReference>
<gene>
    <name evidence="13" type="primary">TEX2</name>
</gene>
<dbReference type="GO" id="GO:0005789">
    <property type="term" value="C:endoplasmic reticulum membrane"/>
    <property type="evidence" value="ECO:0007669"/>
    <property type="project" value="UniProtKB-SubCell"/>
</dbReference>
<keyword evidence="5 10" id="KW-1133">Transmembrane helix</keyword>
<feature type="compositionally biased region" description="Low complexity" evidence="9">
    <location>
        <begin position="151"/>
        <end position="170"/>
    </location>
</feature>
<dbReference type="PROSITE" id="PS51847">
    <property type="entry name" value="SMP"/>
    <property type="match status" value="1"/>
</dbReference>
<feature type="compositionally biased region" description="Acidic residues" evidence="9">
    <location>
        <begin position="462"/>
        <end position="471"/>
    </location>
</feature>
<dbReference type="RefSeq" id="XP_032832096.1">
    <property type="nucleotide sequence ID" value="XM_032976205.1"/>
</dbReference>
<evidence type="ECO:0000256" key="4">
    <source>
        <dbReference type="ARBA" id="ARBA00022824"/>
    </source>
</evidence>
<keyword evidence="6" id="KW-0445">Lipid transport</keyword>
<dbReference type="CTD" id="55852"/>
<evidence type="ECO:0000256" key="2">
    <source>
        <dbReference type="ARBA" id="ARBA00022448"/>
    </source>
</evidence>
<evidence type="ECO:0000256" key="5">
    <source>
        <dbReference type="ARBA" id="ARBA00022989"/>
    </source>
</evidence>
<evidence type="ECO:0000256" key="7">
    <source>
        <dbReference type="ARBA" id="ARBA00023121"/>
    </source>
</evidence>
<feature type="region of interest" description="Disordered" evidence="9">
    <location>
        <begin position="236"/>
        <end position="266"/>
    </location>
</feature>
<feature type="compositionally biased region" description="Gly residues" evidence="9">
    <location>
        <begin position="303"/>
        <end position="313"/>
    </location>
</feature>
<accession>A0AAJ7UBB5</accession>
<feature type="region of interest" description="Disordered" evidence="9">
    <location>
        <begin position="890"/>
        <end position="925"/>
    </location>
</feature>
<evidence type="ECO:0000256" key="1">
    <source>
        <dbReference type="ARBA" id="ARBA00004586"/>
    </source>
</evidence>
<feature type="compositionally biased region" description="Polar residues" evidence="9">
    <location>
        <begin position="719"/>
        <end position="728"/>
    </location>
</feature>
<feature type="compositionally biased region" description="Low complexity" evidence="9">
    <location>
        <begin position="362"/>
        <end position="392"/>
    </location>
</feature>
<feature type="region of interest" description="Disordered" evidence="9">
    <location>
        <begin position="1"/>
        <end position="20"/>
    </location>
</feature>
<evidence type="ECO:0000256" key="8">
    <source>
        <dbReference type="ARBA" id="ARBA00023136"/>
    </source>
</evidence>
<dbReference type="Pfam" id="PF10296">
    <property type="entry name" value="MMM1"/>
    <property type="match status" value="1"/>
</dbReference>
<dbReference type="AlphaFoldDB" id="A0AAJ7UBB5"/>
<feature type="compositionally biased region" description="Low complexity" evidence="9">
    <location>
        <begin position="734"/>
        <end position="747"/>
    </location>
</feature>
<protein>
    <submittedName>
        <fullName evidence="13">Testis-expressed protein 2</fullName>
    </submittedName>
</protein>
<dbReference type="PANTHER" id="PTHR13466">
    <property type="entry name" value="TEX2 PROTEIN-RELATED"/>
    <property type="match status" value="1"/>
</dbReference>
<proteinExistence type="predicted"/>
<feature type="region of interest" description="Disordered" evidence="9">
    <location>
        <begin position="151"/>
        <end position="173"/>
    </location>
</feature>
<dbReference type="GO" id="GO:0008289">
    <property type="term" value="F:lipid binding"/>
    <property type="evidence" value="ECO:0007669"/>
    <property type="project" value="UniProtKB-KW"/>
</dbReference>
<keyword evidence="12" id="KW-1185">Reference proteome</keyword>
<dbReference type="GO" id="GO:0006869">
    <property type="term" value="P:lipid transport"/>
    <property type="evidence" value="ECO:0007669"/>
    <property type="project" value="UniProtKB-KW"/>
</dbReference>
<feature type="transmembrane region" description="Helical" evidence="10">
    <location>
        <begin position="557"/>
        <end position="578"/>
    </location>
</feature>
<evidence type="ECO:0000256" key="3">
    <source>
        <dbReference type="ARBA" id="ARBA00022692"/>
    </source>
</evidence>
<evidence type="ECO:0000256" key="9">
    <source>
        <dbReference type="SAM" id="MobiDB-lite"/>
    </source>
</evidence>
<evidence type="ECO:0000256" key="10">
    <source>
        <dbReference type="SAM" id="Phobius"/>
    </source>
</evidence>
<comment type="subcellular location">
    <subcellularLocation>
        <location evidence="1">Endoplasmic reticulum membrane</location>
    </subcellularLocation>
</comment>
<feature type="region of interest" description="Disordered" evidence="9">
    <location>
        <begin position="1042"/>
        <end position="1089"/>
    </location>
</feature>
<keyword evidence="8 10" id="KW-0472">Membrane</keyword>
<feature type="compositionally biased region" description="Acidic residues" evidence="9">
    <location>
        <begin position="1044"/>
        <end position="1061"/>
    </location>
</feature>
<feature type="domain" description="SMP-LTD" evidence="11">
    <location>
        <begin position="923"/>
        <end position="1210"/>
    </location>
</feature>